<accession>A0A1I8BD61</accession>
<keyword evidence="1" id="KW-0067">ATP-binding</keyword>
<protein>
    <submittedName>
        <fullName evidence="3">Protein kinase domain-containing protein</fullName>
    </submittedName>
</protein>
<dbReference type="InterPro" id="IPR017441">
    <property type="entry name" value="Protein_kinase_ATP_BS"/>
</dbReference>
<proteinExistence type="predicted"/>
<sequence length="165" mass="19064">MVEMKEWKNIRDRFLKINSSYKDIMEKQKLICGNTKTFSHDEFVVNKQGKKMMRKQSRVSKCKCGKEFICEMIPVSFSNGEANEDILVSKLPLGNGAFAVVYHATYMPNWENTGDCIALKVAHSLSRNPQDEKLAKDALSNENILLNHIWQNQPFPNRLIKYFGM</sequence>
<evidence type="ECO:0000313" key="3">
    <source>
        <dbReference type="WBParaSite" id="MhA1_Contig1921.frz3.gene11"/>
    </source>
</evidence>
<evidence type="ECO:0000256" key="1">
    <source>
        <dbReference type="PROSITE-ProRule" id="PRU10141"/>
    </source>
</evidence>
<name>A0A1I8BD61_MELHA</name>
<dbReference type="PROSITE" id="PS00107">
    <property type="entry name" value="PROTEIN_KINASE_ATP"/>
    <property type="match status" value="1"/>
</dbReference>
<dbReference type="GO" id="GO:0005524">
    <property type="term" value="F:ATP binding"/>
    <property type="evidence" value="ECO:0007669"/>
    <property type="project" value="UniProtKB-UniRule"/>
</dbReference>
<dbReference type="Proteomes" id="UP000095281">
    <property type="component" value="Unplaced"/>
</dbReference>
<dbReference type="WBParaSite" id="MhA1_Contig1921.frz3.gene11">
    <property type="protein sequence ID" value="MhA1_Contig1921.frz3.gene11"/>
    <property type="gene ID" value="MhA1_Contig1921.frz3.gene11"/>
</dbReference>
<feature type="binding site" evidence="1">
    <location>
        <position position="120"/>
    </location>
    <ligand>
        <name>ATP</name>
        <dbReference type="ChEBI" id="CHEBI:30616"/>
    </ligand>
</feature>
<keyword evidence="1" id="KW-0547">Nucleotide-binding</keyword>
<evidence type="ECO:0000313" key="2">
    <source>
        <dbReference type="Proteomes" id="UP000095281"/>
    </source>
</evidence>
<organism evidence="2 3">
    <name type="scientific">Meloidogyne hapla</name>
    <name type="common">Root-knot nematode worm</name>
    <dbReference type="NCBI Taxonomy" id="6305"/>
    <lineage>
        <taxon>Eukaryota</taxon>
        <taxon>Metazoa</taxon>
        <taxon>Ecdysozoa</taxon>
        <taxon>Nematoda</taxon>
        <taxon>Chromadorea</taxon>
        <taxon>Rhabditida</taxon>
        <taxon>Tylenchina</taxon>
        <taxon>Tylenchomorpha</taxon>
        <taxon>Tylenchoidea</taxon>
        <taxon>Meloidogynidae</taxon>
        <taxon>Meloidogyninae</taxon>
        <taxon>Meloidogyne</taxon>
    </lineage>
</organism>
<reference evidence="3" key="1">
    <citation type="submission" date="2016-11" db="UniProtKB">
        <authorList>
            <consortium name="WormBaseParasite"/>
        </authorList>
    </citation>
    <scope>IDENTIFICATION</scope>
</reference>
<keyword evidence="2" id="KW-1185">Reference proteome</keyword>
<dbReference type="AlphaFoldDB" id="A0A1I8BD61"/>